<dbReference type="AlphaFoldDB" id="A0A2S7IRY1"/>
<evidence type="ECO:0000313" key="3">
    <source>
        <dbReference type="Proteomes" id="UP000239590"/>
    </source>
</evidence>
<feature type="chain" id="PRO_5015591839" evidence="1">
    <location>
        <begin position="23"/>
        <end position="277"/>
    </location>
</feature>
<organism evidence="2 3">
    <name type="scientific">Siphonobacter curvatus</name>
    <dbReference type="NCBI Taxonomy" id="2094562"/>
    <lineage>
        <taxon>Bacteria</taxon>
        <taxon>Pseudomonadati</taxon>
        <taxon>Bacteroidota</taxon>
        <taxon>Cytophagia</taxon>
        <taxon>Cytophagales</taxon>
        <taxon>Cytophagaceae</taxon>
        <taxon>Siphonobacter</taxon>
    </lineage>
</organism>
<proteinExistence type="predicted"/>
<evidence type="ECO:0000313" key="2">
    <source>
        <dbReference type="EMBL" id="PQA60464.1"/>
    </source>
</evidence>
<reference evidence="3" key="1">
    <citation type="submission" date="2018-02" db="EMBL/GenBank/DDBJ databases">
        <title>Genome sequencing of Solimonas sp. HR-BB.</title>
        <authorList>
            <person name="Lee Y."/>
            <person name="Jeon C.O."/>
        </authorList>
    </citation>
    <scope>NUCLEOTIDE SEQUENCE [LARGE SCALE GENOMIC DNA]</scope>
    <source>
        <strain evidence="3">HR-U</strain>
    </source>
</reference>
<dbReference type="EMBL" id="PTRA01000001">
    <property type="protein sequence ID" value="PQA60464.1"/>
    <property type="molecule type" value="Genomic_DNA"/>
</dbReference>
<sequence>MKTLRLSLFLLVLGLASCTPKVQVVTLHSPTVTLQDKAFVYETDSLRIQFNFQGENGVVRMNIYNKLDVPLYIDWKRSAFIKGAEKFNYWVDEAYLQGEYSRYGFATPSREPTNRLRPDWYRYDQHVFRSGSIQGIIYKDEPVAFILPKMSMDYARFMVAPGKAWLLPPSKGTVEQVDVLVSESNYKKKKDLIRYEFSEANSPLKFRNYLTLSTDTQFRTEFQIDTPFYASKVENVDGRYLFGSTYTASDLNTPTAISHLPGSYQEQNKFLLLIPVN</sequence>
<dbReference type="Proteomes" id="UP000239590">
    <property type="component" value="Unassembled WGS sequence"/>
</dbReference>
<name>A0A2S7IRY1_9BACT</name>
<dbReference type="PROSITE" id="PS51257">
    <property type="entry name" value="PROKAR_LIPOPROTEIN"/>
    <property type="match status" value="1"/>
</dbReference>
<keyword evidence="3" id="KW-1185">Reference proteome</keyword>
<feature type="signal peptide" evidence="1">
    <location>
        <begin position="1"/>
        <end position="22"/>
    </location>
</feature>
<protein>
    <submittedName>
        <fullName evidence="2">Uncharacterized protein</fullName>
    </submittedName>
</protein>
<gene>
    <name evidence="2" type="ORF">C5O19_12845</name>
</gene>
<dbReference type="RefSeq" id="WP_104712792.1">
    <property type="nucleotide sequence ID" value="NZ_PTRA01000001.1"/>
</dbReference>
<accession>A0A2S7IRY1</accession>
<comment type="caution">
    <text evidence="2">The sequence shown here is derived from an EMBL/GenBank/DDBJ whole genome shotgun (WGS) entry which is preliminary data.</text>
</comment>
<keyword evidence="1" id="KW-0732">Signal</keyword>
<dbReference type="OrthoDB" id="948349at2"/>
<evidence type="ECO:0000256" key="1">
    <source>
        <dbReference type="SAM" id="SignalP"/>
    </source>
</evidence>